<evidence type="ECO:0000256" key="4">
    <source>
        <dbReference type="ARBA" id="ARBA00022475"/>
    </source>
</evidence>
<keyword evidence="6" id="KW-0808">Transferase</keyword>
<keyword evidence="7" id="KW-0547">Nucleotide-binding</keyword>
<evidence type="ECO:0000256" key="13">
    <source>
        <dbReference type="SAM" id="Phobius"/>
    </source>
</evidence>
<dbReference type="Proteomes" id="UP001516620">
    <property type="component" value="Unassembled WGS sequence"/>
</dbReference>
<evidence type="ECO:0000256" key="8">
    <source>
        <dbReference type="ARBA" id="ARBA00022777"/>
    </source>
</evidence>
<organism evidence="16 17">
    <name type="scientific">Paenibacillus rhizolycopersici</name>
    <dbReference type="NCBI Taxonomy" id="2780073"/>
    <lineage>
        <taxon>Bacteria</taxon>
        <taxon>Bacillati</taxon>
        <taxon>Bacillota</taxon>
        <taxon>Bacilli</taxon>
        <taxon>Bacillales</taxon>
        <taxon>Paenibacillaceae</taxon>
        <taxon>Paenibacillus</taxon>
    </lineage>
</organism>
<evidence type="ECO:0000256" key="2">
    <source>
        <dbReference type="ARBA" id="ARBA00004651"/>
    </source>
</evidence>
<evidence type="ECO:0000256" key="11">
    <source>
        <dbReference type="ARBA" id="ARBA00023136"/>
    </source>
</evidence>
<comment type="subcellular location">
    <subcellularLocation>
        <location evidence="2">Cell membrane</location>
        <topology evidence="2">Multi-pass membrane protein</topology>
    </subcellularLocation>
</comment>
<dbReference type="PRINTS" id="PR00344">
    <property type="entry name" value="BCTRLSENSOR"/>
</dbReference>
<dbReference type="Pfam" id="PF00512">
    <property type="entry name" value="HisKA"/>
    <property type="match status" value="1"/>
</dbReference>
<dbReference type="CDD" id="cd06225">
    <property type="entry name" value="HAMP"/>
    <property type="match status" value="1"/>
</dbReference>
<evidence type="ECO:0000256" key="7">
    <source>
        <dbReference type="ARBA" id="ARBA00022741"/>
    </source>
</evidence>
<evidence type="ECO:0000313" key="17">
    <source>
        <dbReference type="Proteomes" id="UP001516620"/>
    </source>
</evidence>
<evidence type="ECO:0000256" key="5">
    <source>
        <dbReference type="ARBA" id="ARBA00022553"/>
    </source>
</evidence>
<dbReference type="PROSITE" id="PS50109">
    <property type="entry name" value="HIS_KIN"/>
    <property type="match status" value="1"/>
</dbReference>
<evidence type="ECO:0000256" key="6">
    <source>
        <dbReference type="ARBA" id="ARBA00022679"/>
    </source>
</evidence>
<feature type="coiled-coil region" evidence="12">
    <location>
        <begin position="319"/>
        <end position="362"/>
    </location>
</feature>
<evidence type="ECO:0000259" key="15">
    <source>
        <dbReference type="PROSITE" id="PS50885"/>
    </source>
</evidence>
<keyword evidence="9" id="KW-0067">ATP-binding</keyword>
<keyword evidence="10" id="KW-0902">Two-component regulatory system</keyword>
<evidence type="ECO:0000313" key="16">
    <source>
        <dbReference type="EMBL" id="MBM6997614.1"/>
    </source>
</evidence>
<dbReference type="SMART" id="SM00388">
    <property type="entry name" value="HisKA"/>
    <property type="match status" value="1"/>
</dbReference>
<keyword evidence="8" id="KW-0418">Kinase</keyword>
<proteinExistence type="predicted"/>
<protein>
    <recommendedName>
        <fullName evidence="3">histidine kinase</fullName>
        <ecNumber evidence="3">2.7.13.3</ecNumber>
    </recommendedName>
</protein>
<reference evidence="16 17" key="1">
    <citation type="submission" date="2021-01" db="EMBL/GenBank/DDBJ databases">
        <title>Paenibacillus sp.nov. isolated from the rhizosphere soil of tomato plant.</title>
        <authorList>
            <person name="Thin K.K."/>
            <person name="Zhang X."/>
            <person name="He S."/>
        </authorList>
    </citation>
    <scope>NUCLEOTIDE SEQUENCE [LARGE SCALE GENOMIC DNA]</scope>
    <source>
        <strain evidence="16 17">DXFW5</strain>
    </source>
</reference>
<dbReference type="SUPFAM" id="SSF55874">
    <property type="entry name" value="ATPase domain of HSP90 chaperone/DNA topoisomerase II/histidine kinase"/>
    <property type="match status" value="1"/>
</dbReference>
<feature type="domain" description="HAMP" evidence="15">
    <location>
        <begin position="286"/>
        <end position="338"/>
    </location>
</feature>
<name>A0ABS2HCR5_9BACL</name>
<evidence type="ECO:0000256" key="9">
    <source>
        <dbReference type="ARBA" id="ARBA00022840"/>
    </source>
</evidence>
<dbReference type="Gene3D" id="1.10.287.130">
    <property type="match status" value="1"/>
</dbReference>
<comment type="catalytic activity">
    <reaction evidence="1">
        <text>ATP + protein L-histidine = ADP + protein N-phospho-L-histidine.</text>
        <dbReference type="EC" id="2.7.13.3"/>
    </reaction>
</comment>
<evidence type="ECO:0000256" key="1">
    <source>
        <dbReference type="ARBA" id="ARBA00000085"/>
    </source>
</evidence>
<dbReference type="CDD" id="cd00082">
    <property type="entry name" value="HisKA"/>
    <property type="match status" value="1"/>
</dbReference>
<dbReference type="InterPro" id="IPR005467">
    <property type="entry name" value="His_kinase_dom"/>
</dbReference>
<dbReference type="Pfam" id="PF02518">
    <property type="entry name" value="HATPase_c"/>
    <property type="match status" value="1"/>
</dbReference>
<keyword evidence="5" id="KW-0597">Phosphoprotein</keyword>
<dbReference type="SUPFAM" id="SSF47384">
    <property type="entry name" value="Homodimeric domain of signal transducing histidine kinase"/>
    <property type="match status" value="1"/>
</dbReference>
<keyword evidence="17" id="KW-1185">Reference proteome</keyword>
<dbReference type="InterPro" id="IPR050351">
    <property type="entry name" value="BphY/WalK/GraS-like"/>
</dbReference>
<dbReference type="PANTHER" id="PTHR45453:SF3">
    <property type="entry name" value="HISTIDINE KINASE"/>
    <property type="match status" value="1"/>
</dbReference>
<comment type="caution">
    <text evidence="16">The sequence shown here is derived from an EMBL/GenBank/DDBJ whole genome shotgun (WGS) entry which is preliminary data.</text>
</comment>
<dbReference type="Gene3D" id="6.10.340.10">
    <property type="match status" value="1"/>
</dbReference>
<feature type="transmembrane region" description="Helical" evidence="13">
    <location>
        <begin position="265"/>
        <end position="284"/>
    </location>
</feature>
<dbReference type="SMART" id="SM00387">
    <property type="entry name" value="HATPase_c"/>
    <property type="match status" value="1"/>
</dbReference>
<dbReference type="EMBL" id="JADCNN020000020">
    <property type="protein sequence ID" value="MBM6997614.1"/>
    <property type="molecule type" value="Genomic_DNA"/>
</dbReference>
<dbReference type="PROSITE" id="PS50885">
    <property type="entry name" value="HAMP"/>
    <property type="match status" value="1"/>
</dbReference>
<gene>
    <name evidence="16" type="ORF">IM700_018290</name>
</gene>
<dbReference type="InterPro" id="IPR003661">
    <property type="entry name" value="HisK_dim/P_dom"/>
</dbReference>
<dbReference type="InterPro" id="IPR003594">
    <property type="entry name" value="HATPase_dom"/>
</dbReference>
<dbReference type="InterPro" id="IPR004358">
    <property type="entry name" value="Sig_transdc_His_kin-like_C"/>
</dbReference>
<dbReference type="Pfam" id="PF00672">
    <property type="entry name" value="HAMP"/>
    <property type="match status" value="1"/>
</dbReference>
<dbReference type="PANTHER" id="PTHR45453">
    <property type="entry name" value="PHOSPHATE REGULON SENSOR PROTEIN PHOR"/>
    <property type="match status" value="1"/>
</dbReference>
<sequence>MKRHSVVFKLFVVTSALVLLAFLVVMVAEGVFFERFYRGTKISRLAGSMESFAAQYRKHPDDEQQVSRQLGEFMNRHDASIAILNREFTQLHYEPYYIDIRTSDGKTVKVVIPTEGTTSEAIPQAAIGDRLTVDGMFMDQLDTIMNPVNIRLSVEATQEPDIGLVRSEGEVTDLLLPELNSRSYNPFYQDTLIDDALQTWRAQTSETRLREGYPVRFEWRDTWSGVEYVVLLQPLANEGKTGPRYMVALSSLQPVGEAVAILQRYVIVLAPLIVVLVLLLSLIFSRMVSRPLLALNRTAARLAELDFSAVPEGRSKDEFGELSRHLARLSRNLDQALKELTRANHQLQLDVEEKRIAEELRKELVANISHELKTPLGIVKGFAEGLQDGVADDKKERYLALIVSETDRMNALIMDMLELSKFEVKKVQLHPRSFSLTSLIKRVAESFDQQLEAKELRIELNRSQEEGKLPPERNEVTVWADPRRIEQVILNLLSNAVRHAREHSTIHIGLHRDEDGTITTKIENAGPSIAEADLTRIWDHFYRAERSRDRKSGGTGLGLAIVKHILELHGSEYGALNTEQGVAFYFTLLDKETQNGGETHDET</sequence>
<keyword evidence="11 13" id="KW-0472">Membrane</keyword>
<dbReference type="SUPFAM" id="SSF158472">
    <property type="entry name" value="HAMP domain-like"/>
    <property type="match status" value="1"/>
</dbReference>
<feature type="domain" description="Histidine kinase" evidence="14">
    <location>
        <begin position="367"/>
        <end position="592"/>
    </location>
</feature>
<dbReference type="InterPro" id="IPR003660">
    <property type="entry name" value="HAMP_dom"/>
</dbReference>
<evidence type="ECO:0000256" key="12">
    <source>
        <dbReference type="SAM" id="Coils"/>
    </source>
</evidence>
<dbReference type="RefSeq" id="WP_193416635.1">
    <property type="nucleotide sequence ID" value="NZ_JADCNN020000020.1"/>
</dbReference>
<dbReference type="EC" id="2.7.13.3" evidence="3"/>
<evidence type="ECO:0000256" key="10">
    <source>
        <dbReference type="ARBA" id="ARBA00023012"/>
    </source>
</evidence>
<keyword evidence="13" id="KW-0812">Transmembrane</keyword>
<evidence type="ECO:0000259" key="14">
    <source>
        <dbReference type="PROSITE" id="PS50109"/>
    </source>
</evidence>
<dbReference type="Gene3D" id="3.30.565.10">
    <property type="entry name" value="Histidine kinase-like ATPase, C-terminal domain"/>
    <property type="match status" value="1"/>
</dbReference>
<keyword evidence="13" id="KW-1133">Transmembrane helix</keyword>
<keyword evidence="12" id="KW-0175">Coiled coil</keyword>
<dbReference type="InterPro" id="IPR036890">
    <property type="entry name" value="HATPase_C_sf"/>
</dbReference>
<evidence type="ECO:0000256" key="3">
    <source>
        <dbReference type="ARBA" id="ARBA00012438"/>
    </source>
</evidence>
<dbReference type="InterPro" id="IPR036097">
    <property type="entry name" value="HisK_dim/P_sf"/>
</dbReference>
<dbReference type="SMART" id="SM00304">
    <property type="entry name" value="HAMP"/>
    <property type="match status" value="1"/>
</dbReference>
<keyword evidence="4" id="KW-1003">Cell membrane</keyword>
<accession>A0ABS2HCR5</accession>